<dbReference type="EMBL" id="AJVK01020327">
    <property type="status" value="NOT_ANNOTATED_CDS"/>
    <property type="molecule type" value="Genomic_DNA"/>
</dbReference>
<name>A0A1B0CYR4_PHLPP</name>
<protein>
    <submittedName>
        <fullName evidence="1">Uncharacterized protein</fullName>
    </submittedName>
</protein>
<dbReference type="VEuPathDB" id="VectorBase:PPAI000236"/>
<organism evidence="1 2">
    <name type="scientific">Phlebotomus papatasi</name>
    <name type="common">Sandfly</name>
    <dbReference type="NCBI Taxonomy" id="29031"/>
    <lineage>
        <taxon>Eukaryota</taxon>
        <taxon>Metazoa</taxon>
        <taxon>Ecdysozoa</taxon>
        <taxon>Arthropoda</taxon>
        <taxon>Hexapoda</taxon>
        <taxon>Insecta</taxon>
        <taxon>Pterygota</taxon>
        <taxon>Neoptera</taxon>
        <taxon>Endopterygota</taxon>
        <taxon>Diptera</taxon>
        <taxon>Nematocera</taxon>
        <taxon>Psychodoidea</taxon>
        <taxon>Psychodidae</taxon>
        <taxon>Phlebotomus</taxon>
        <taxon>Phlebotomus</taxon>
    </lineage>
</organism>
<sequence>MVNQIVVDPMHTIDLGLSWFVIREEAPESDCPGFLVDFHEYIIPISLYADNFLQLPLDALFLLIQSVQLVSFEYKIPSKILEFSHSLEIDILEIFQFLE</sequence>
<keyword evidence="2" id="KW-1185">Reference proteome</keyword>
<dbReference type="Proteomes" id="UP000092462">
    <property type="component" value="Unassembled WGS sequence"/>
</dbReference>
<dbReference type="AlphaFoldDB" id="A0A1B0CYR4"/>
<evidence type="ECO:0000313" key="2">
    <source>
        <dbReference type="Proteomes" id="UP000092462"/>
    </source>
</evidence>
<evidence type="ECO:0000313" key="1">
    <source>
        <dbReference type="EnsemblMetazoa" id="PPAI000236-PA"/>
    </source>
</evidence>
<dbReference type="EnsemblMetazoa" id="PPAI000236-RA">
    <property type="protein sequence ID" value="PPAI000236-PA"/>
    <property type="gene ID" value="PPAI000236"/>
</dbReference>
<accession>A0A1B0CYR4</accession>
<proteinExistence type="predicted"/>
<reference evidence="1" key="1">
    <citation type="submission" date="2022-08" db="UniProtKB">
        <authorList>
            <consortium name="EnsemblMetazoa"/>
        </authorList>
    </citation>
    <scope>IDENTIFICATION</scope>
    <source>
        <strain evidence="1">Israel</strain>
    </source>
</reference>